<evidence type="ECO:0000313" key="1">
    <source>
        <dbReference type="EMBL" id="AXC11262.1"/>
    </source>
</evidence>
<dbReference type="OrthoDB" id="113217at2"/>
<accession>A0A2Z5FWX3</accession>
<reference evidence="1 2" key="1">
    <citation type="journal article" date="2018" name="Front. Microbiol.">
        <title>Hydrolytic Capabilities as a Key to Environmental Success: Chitinolytic and Cellulolytic Acidobacteria From Acidic Sub-arctic Soils and Boreal Peatlands.</title>
        <authorList>
            <person name="Belova S.E."/>
            <person name="Ravin N.V."/>
            <person name="Pankratov T.A."/>
            <person name="Rakitin A.L."/>
            <person name="Ivanova A.A."/>
            <person name="Beletsky A.V."/>
            <person name="Mardanov A.V."/>
            <person name="Sinninghe Damste J.S."/>
            <person name="Dedysh S.N."/>
        </authorList>
    </citation>
    <scope>NUCLEOTIDE SEQUENCE [LARGE SCALE GENOMIC DNA]</scope>
    <source>
        <strain evidence="1 2">SBC82</strain>
    </source>
</reference>
<gene>
    <name evidence="1" type="ORF">ACPOL_1926</name>
</gene>
<name>A0A2Z5FWX3_9BACT</name>
<sequence>MREAVLLSFCDPLPETCSRLWQLSRKDWQQLLTWLDTSGLALYFLERVTQLELCELFQPEILLRLRRNLAENTEKTEDLIAESAAIHRSFQNAELSYATLKGFSLWPSSVPKPELRSQLDLDFLISEKSAPAARRILEERGYRLRAVSGRSWEFKTDGVRHTSVQDIYKVVPNRSVELHLESEEAGGRSLLCRTEKLHFRGVCMPVLPRADLFLGQGLHLFKHVCSEFFRTAHLIEFRRHVIARRYDHAFWNELRSLAEQNRLAPIALGVITLLITRVMGEFAPEALTSWTVDRLPAAARLWVDLYGRHSVLASFPGSKLYLFLHRELQLFGAPAQRSLRRVLLPLRLPPAITHGTADEHLQARLRRYRAELHYLTFRMRFHTVEGLRYLRESIRWQQHLNGLAS</sequence>
<evidence type="ECO:0000313" key="2">
    <source>
        <dbReference type="Proteomes" id="UP000253606"/>
    </source>
</evidence>
<dbReference type="Pfam" id="PF14907">
    <property type="entry name" value="NTP_transf_5"/>
    <property type="match status" value="1"/>
</dbReference>
<dbReference type="AlphaFoldDB" id="A0A2Z5FWX3"/>
<keyword evidence="2" id="KW-1185">Reference proteome</keyword>
<dbReference type="EMBL" id="CP030840">
    <property type="protein sequence ID" value="AXC11262.1"/>
    <property type="molecule type" value="Genomic_DNA"/>
</dbReference>
<dbReference type="Proteomes" id="UP000253606">
    <property type="component" value="Chromosome"/>
</dbReference>
<dbReference type="InterPro" id="IPR039498">
    <property type="entry name" value="NTP_transf_5"/>
</dbReference>
<proteinExistence type="predicted"/>
<organism evidence="1 2">
    <name type="scientific">Acidisarcina polymorpha</name>
    <dbReference type="NCBI Taxonomy" id="2211140"/>
    <lineage>
        <taxon>Bacteria</taxon>
        <taxon>Pseudomonadati</taxon>
        <taxon>Acidobacteriota</taxon>
        <taxon>Terriglobia</taxon>
        <taxon>Terriglobales</taxon>
        <taxon>Acidobacteriaceae</taxon>
        <taxon>Acidisarcina</taxon>
    </lineage>
</organism>
<dbReference type="KEGG" id="abas:ACPOL_1926"/>
<protein>
    <recommendedName>
        <fullName evidence="3">Nucleotidyltransferase family protein</fullName>
    </recommendedName>
</protein>
<evidence type="ECO:0008006" key="3">
    <source>
        <dbReference type="Google" id="ProtNLM"/>
    </source>
</evidence>